<organism evidence="6">
    <name type="scientific">marine sediment metagenome</name>
    <dbReference type="NCBI Taxonomy" id="412755"/>
    <lineage>
        <taxon>unclassified sequences</taxon>
        <taxon>metagenomes</taxon>
        <taxon>ecological metagenomes</taxon>
    </lineage>
</organism>
<dbReference type="InterPro" id="IPR000537">
    <property type="entry name" value="UbiA_prenyltransferase"/>
</dbReference>
<evidence type="ECO:0000256" key="4">
    <source>
        <dbReference type="ARBA" id="ARBA00023136"/>
    </source>
</evidence>
<dbReference type="AlphaFoldDB" id="X1FV91"/>
<dbReference type="Gene3D" id="1.10.357.140">
    <property type="entry name" value="UbiA prenyltransferase"/>
    <property type="match status" value="1"/>
</dbReference>
<reference evidence="6" key="1">
    <citation type="journal article" date="2014" name="Front. Microbiol.">
        <title>High frequency of phylogenetically diverse reductive dehalogenase-homologous genes in deep subseafloor sedimentary metagenomes.</title>
        <authorList>
            <person name="Kawai M."/>
            <person name="Futagami T."/>
            <person name="Toyoda A."/>
            <person name="Takaki Y."/>
            <person name="Nishi S."/>
            <person name="Hori S."/>
            <person name="Arai W."/>
            <person name="Tsubouchi T."/>
            <person name="Morono Y."/>
            <person name="Uchiyama I."/>
            <person name="Ito T."/>
            <person name="Fujiyama A."/>
            <person name="Inagaki F."/>
            <person name="Takami H."/>
        </authorList>
    </citation>
    <scope>NUCLEOTIDE SEQUENCE</scope>
    <source>
        <strain evidence="6">Expedition CK06-06</strain>
    </source>
</reference>
<keyword evidence="2 5" id="KW-0812">Transmembrane</keyword>
<evidence type="ECO:0000256" key="3">
    <source>
        <dbReference type="ARBA" id="ARBA00022989"/>
    </source>
</evidence>
<evidence type="ECO:0008006" key="7">
    <source>
        <dbReference type="Google" id="ProtNLM"/>
    </source>
</evidence>
<evidence type="ECO:0000256" key="5">
    <source>
        <dbReference type="SAM" id="Phobius"/>
    </source>
</evidence>
<dbReference type="EMBL" id="BARU01023128">
    <property type="protein sequence ID" value="GAH49551.1"/>
    <property type="molecule type" value="Genomic_DNA"/>
</dbReference>
<sequence length="223" mass="24076">EIVDQSASVRPLVKGLVSKSKMGVFSALLVALGLMASALINMEVLLIQLAFLAIYMVYSTEPIRLKRIFLMKQVTVAVGGGIACLSAGLAAGTITIQLLYLTGLYVLFVGGVNPLADLKDIESDLAGRVKTVPNVFGSDFTIRLALTTFTASAATTWIGFYRLGFNIALPIIGSIVCIAFVYVLYPLLSHLSDLDYVVKRIYSRCLPLFFILQIAVMVGSLPF</sequence>
<feature type="transmembrane region" description="Helical" evidence="5">
    <location>
        <begin position="167"/>
        <end position="189"/>
    </location>
</feature>
<name>X1FV91_9ZZZZ</name>
<feature type="transmembrane region" description="Helical" evidence="5">
    <location>
        <begin position="98"/>
        <end position="119"/>
    </location>
</feature>
<accession>X1FV91</accession>
<evidence type="ECO:0000256" key="1">
    <source>
        <dbReference type="ARBA" id="ARBA00004141"/>
    </source>
</evidence>
<comment type="caution">
    <text evidence="6">The sequence shown here is derived from an EMBL/GenBank/DDBJ whole genome shotgun (WGS) entry which is preliminary data.</text>
</comment>
<comment type="subcellular location">
    <subcellularLocation>
        <location evidence="1">Membrane</location>
        <topology evidence="1">Multi-pass membrane protein</topology>
    </subcellularLocation>
</comment>
<feature type="transmembrane region" description="Helical" evidence="5">
    <location>
        <begin position="24"/>
        <end position="57"/>
    </location>
</feature>
<proteinExistence type="predicted"/>
<feature type="transmembrane region" description="Helical" evidence="5">
    <location>
        <begin position="69"/>
        <end position="92"/>
    </location>
</feature>
<keyword evidence="4 5" id="KW-0472">Membrane</keyword>
<feature type="transmembrane region" description="Helical" evidence="5">
    <location>
        <begin position="201"/>
        <end position="221"/>
    </location>
</feature>
<dbReference type="Pfam" id="PF01040">
    <property type="entry name" value="UbiA"/>
    <property type="match status" value="1"/>
</dbReference>
<gene>
    <name evidence="6" type="ORF">S03H2_37563</name>
</gene>
<protein>
    <recommendedName>
        <fullName evidence="7">Prenyltransferase</fullName>
    </recommendedName>
</protein>
<dbReference type="GO" id="GO:0016020">
    <property type="term" value="C:membrane"/>
    <property type="evidence" value="ECO:0007669"/>
    <property type="project" value="UniProtKB-SubCell"/>
</dbReference>
<keyword evidence="3 5" id="KW-1133">Transmembrane helix</keyword>
<feature type="non-terminal residue" evidence="6">
    <location>
        <position position="1"/>
    </location>
</feature>
<dbReference type="InterPro" id="IPR044878">
    <property type="entry name" value="UbiA_sf"/>
</dbReference>
<evidence type="ECO:0000313" key="6">
    <source>
        <dbReference type="EMBL" id="GAH49551.1"/>
    </source>
</evidence>
<evidence type="ECO:0000256" key="2">
    <source>
        <dbReference type="ARBA" id="ARBA00022692"/>
    </source>
</evidence>
<dbReference type="GO" id="GO:0016765">
    <property type="term" value="F:transferase activity, transferring alkyl or aryl (other than methyl) groups"/>
    <property type="evidence" value="ECO:0007669"/>
    <property type="project" value="InterPro"/>
</dbReference>